<name>A0A5K7Z3H1_9BACT</name>
<evidence type="ECO:0000313" key="1">
    <source>
        <dbReference type="EMBL" id="BBO71187.1"/>
    </source>
</evidence>
<dbReference type="Proteomes" id="UP000427906">
    <property type="component" value="Chromosome"/>
</dbReference>
<protein>
    <submittedName>
        <fullName evidence="1">Uncharacterized protein</fullName>
    </submittedName>
</protein>
<accession>A0A5K7Z3H1</accession>
<keyword evidence="2" id="KW-1185">Reference proteome</keyword>
<dbReference type="KEGG" id="dalk:DSCA_51170"/>
<reference evidence="1 2" key="1">
    <citation type="submission" date="2019-11" db="EMBL/GenBank/DDBJ databases">
        <title>Comparative genomics of hydrocarbon-degrading Desulfosarcina strains.</title>
        <authorList>
            <person name="Watanabe M."/>
            <person name="Kojima H."/>
            <person name="Fukui M."/>
        </authorList>
    </citation>
    <scope>NUCLEOTIDE SEQUENCE [LARGE SCALE GENOMIC DNA]</scope>
    <source>
        <strain evidence="1 2">PL12</strain>
    </source>
</reference>
<gene>
    <name evidence="1" type="ORF">DSCA_51170</name>
</gene>
<dbReference type="AlphaFoldDB" id="A0A5K7Z3H1"/>
<sequence>MEMRKKNGHPATRNVILSMVRDQPCSIRQITRAFNSRSYDVVRLLSEMVRNGQVMVKSTDTGLFVVGSHSNH</sequence>
<organism evidence="1 2">
    <name type="scientific">Desulfosarcina alkanivorans</name>
    <dbReference type="NCBI Taxonomy" id="571177"/>
    <lineage>
        <taxon>Bacteria</taxon>
        <taxon>Pseudomonadati</taxon>
        <taxon>Thermodesulfobacteriota</taxon>
        <taxon>Desulfobacteria</taxon>
        <taxon>Desulfobacterales</taxon>
        <taxon>Desulfosarcinaceae</taxon>
        <taxon>Desulfosarcina</taxon>
    </lineage>
</organism>
<proteinExistence type="predicted"/>
<evidence type="ECO:0000313" key="2">
    <source>
        <dbReference type="Proteomes" id="UP000427906"/>
    </source>
</evidence>
<dbReference type="EMBL" id="AP021874">
    <property type="protein sequence ID" value="BBO71187.1"/>
    <property type="molecule type" value="Genomic_DNA"/>
</dbReference>